<feature type="signal peptide" evidence="2">
    <location>
        <begin position="1"/>
        <end position="32"/>
    </location>
</feature>
<keyword evidence="2" id="KW-0732">Signal</keyword>
<proteinExistence type="predicted"/>
<keyword evidence="1" id="KW-0175">Coiled coil</keyword>
<reference evidence="3" key="1">
    <citation type="journal article" date="2014" name="Appl. Environ. Microbiol.">
        <title>Molecular Epidemiology of Cases of Mycoplasma californicum Infection in Japan.</title>
        <authorList>
            <person name="Hata E."/>
            <person name="Suzuki K."/>
            <person name="Hanyu H."/>
            <person name="Itoh M."/>
            <person name="Higuchi H."/>
            <person name="Kobayashi H."/>
        </authorList>
    </citation>
    <scope>NUCLEOTIDE SEQUENCE</scope>
    <source>
        <strain evidence="3">HAZ160_1</strain>
    </source>
</reference>
<organism evidence="3">
    <name type="scientific">Mycoplasmopsis californica HAZ160_1</name>
    <dbReference type="NCBI Taxonomy" id="1397850"/>
    <lineage>
        <taxon>Bacteria</taxon>
        <taxon>Bacillati</taxon>
        <taxon>Mycoplasmatota</taxon>
        <taxon>Mycoplasmoidales</taxon>
        <taxon>Metamycoplasmataceae</taxon>
        <taxon>Mycoplasmopsis</taxon>
    </lineage>
</organism>
<feature type="coiled-coil region" evidence="1">
    <location>
        <begin position="39"/>
        <end position="112"/>
    </location>
</feature>
<dbReference type="AlphaFoldDB" id="A0AAT9F8L9"/>
<name>A0AAT9F8L9_9BACT</name>
<feature type="coiled-coil region" evidence="1">
    <location>
        <begin position="719"/>
        <end position="833"/>
    </location>
</feature>
<sequence length="1039" mass="121119">MKIRNKRMFMKRKLILSTVLISSLTMPLSVVSCVDKSKMNDTMKENEALKIQIAKLKNELKKQSDKSENTIKKLQANLVVSNQAHEEESAISEELKKEIDKLTKLVDELDGTPIKTNGKSARELLELINKFLTVDFPQAMKSQKPEEFEKNKSLFTQIINSVKASYADFKDTDEGYKDIFTWQNAILYNLRRSQLVAEYIDNPTSPVTVITPKSELMDELFDWRIKDLERIGAELEKVEDSKFVQGKPTKAELIKRVNDAKNQYEKAKNSATLLSHQIASWHKLEVEVDNDKTTGVINKIVNFSSPQYRSLLPEFNLPDFKISLFPVYKQIIDEEFKEKVKKETLLLNNEYKNWLESTGKSYIYSLRFANLYKESKKITDNIYRILKDDNIDFYNEFSIYEDLDKFILKAKAQLYEVYKVNPASEKAKIDALVTKDFDEKSDGSFAKMFNDKYAELSKKSDDKKAQYLYSGFFTFYSKEIKRIKEMKTDTFIESYDRYLMYLITKKQINISSRIIDLYSDLNEDISQTELKELLNWDNSTKFEKLIKQEQDFKHKSTKIIDDMKKLIHSLKLSTNIVNIKDEIKKVKESCVEIDKHIEVIDDEHEGDWVSIIEKENLPKFLELYSKYKELIKSIEKDNNQDLIKNASDLASQIEIAVLGVKNSEESKPTSLIGLFNFELTKEYFETEGDDYNSKFEIFKDILEFYEKIKSSGNQVKHSADSYLTQIEELLKKVEHIKESGHPWSELFYSSFTDIQTKLKNNLNKVKESLEKVKNSSNNADTLKNDVDSAIKDIGGVNDGKDVKGWIQPTIELIEEVDNKVKIYEKRMKNVKETAAYVPGQEIYILIRYWQSKNEKLLNQNLPDKNTNPDKTLTAYIHKTLDDVRNKHNFKEITGVKPNDDSFDMEYEPGDTPNPKTVYDEFKKLEDEYAEALFNFVTRKDDSHKTVLKEKIIKTRKPYYEFLNGLKERKIYFANHFIKFSADQYKYDQDETESPDNWVASDLLGYYAKIYGVTEVVNNIATGIYYENLTTSATQNPKSN</sequence>
<feature type="chain" id="PRO_5043882642" evidence="2">
    <location>
        <begin position="33"/>
        <end position="1039"/>
    </location>
</feature>
<reference evidence="3" key="3">
    <citation type="journal article" date="2019" name="Vet. Microbiol.">
        <title>Mutations associated with change of susceptibility to lincosamides and/or macrolides in field and laboratory-derived Mycoplasma californicum strains in Japan, and development of a rapid detection method for these mutations.</title>
        <authorList>
            <person name="Hata E."/>
            <person name="Nagai K."/>
            <person name="Murakami K."/>
        </authorList>
    </citation>
    <scope>NUCLEOTIDE SEQUENCE</scope>
    <source>
        <strain evidence="3">HAZ160_1</strain>
    </source>
</reference>
<reference evidence="3" key="2">
    <citation type="journal article" date="2014" name="Genome Announc.">
        <title>Complete Genome Sequence of Mycoplasma californicum Strain HAZ160_1 from Bovine Mastitic Milk in Japan.</title>
        <authorList>
            <person name="Hata E."/>
            <person name="Murakami K."/>
        </authorList>
    </citation>
    <scope>NUCLEOTIDE SEQUENCE</scope>
    <source>
        <strain evidence="3">HAZ160_1</strain>
    </source>
</reference>
<accession>A0AAT9F8L9</accession>
<dbReference type="KEGG" id="mcm:MCAL160_0855"/>
<feature type="coiled-coil region" evidence="1">
    <location>
        <begin position="250"/>
        <end position="277"/>
    </location>
</feature>
<evidence type="ECO:0000313" key="3">
    <source>
        <dbReference type="EMBL" id="BAP01232.1"/>
    </source>
</evidence>
<evidence type="ECO:0000256" key="2">
    <source>
        <dbReference type="SAM" id="SignalP"/>
    </source>
</evidence>
<dbReference type="PROSITE" id="PS51257">
    <property type="entry name" value="PROKAR_LIPOPROTEIN"/>
    <property type="match status" value="1"/>
</dbReference>
<protein>
    <submittedName>
        <fullName evidence="3">Lipoprotein</fullName>
    </submittedName>
</protein>
<evidence type="ECO:0000256" key="1">
    <source>
        <dbReference type="SAM" id="Coils"/>
    </source>
</evidence>
<keyword evidence="3" id="KW-0449">Lipoprotein</keyword>
<reference evidence="3" key="4">
    <citation type="submission" date="2024-06" db="EMBL/GenBank/DDBJ databases">
        <authorList>
            <consortium name="Mycoplasma californicum genome sequencing consortium"/>
            <person name="Hata E."/>
            <person name="Tanaka K."/>
            <person name="Tamamura Y."/>
        </authorList>
    </citation>
    <scope>NUCLEOTIDE SEQUENCE</scope>
    <source>
        <strain evidence="3">HAZ160_1</strain>
    </source>
</reference>
<gene>
    <name evidence="3" type="ORF">MCAL160_0855</name>
</gene>
<dbReference type="EMBL" id="AP013353">
    <property type="protein sequence ID" value="BAP01232.1"/>
    <property type="molecule type" value="Genomic_DNA"/>
</dbReference>